<evidence type="ECO:0000256" key="5">
    <source>
        <dbReference type="ARBA" id="ARBA00024484"/>
    </source>
</evidence>
<dbReference type="AlphaFoldDB" id="A0A366M0A1"/>
<dbReference type="RefSeq" id="WP_113981767.1">
    <property type="nucleotide sequence ID" value="NZ_QMEY01000006.1"/>
</dbReference>
<dbReference type="SUPFAM" id="SSF56801">
    <property type="entry name" value="Acetyl-CoA synthetase-like"/>
    <property type="match status" value="1"/>
</dbReference>
<reference evidence="8 9" key="1">
    <citation type="submission" date="2018-06" db="EMBL/GenBank/DDBJ databases">
        <title>Sphaerisporangium craniellae sp. nov., isolated from a marine sponge in the South China Sea.</title>
        <authorList>
            <person name="Li L."/>
        </authorList>
    </citation>
    <scope>NUCLEOTIDE SEQUENCE [LARGE SCALE GENOMIC DNA]</scope>
    <source>
        <strain evidence="8 9">LHW63015</strain>
    </source>
</reference>
<evidence type="ECO:0000313" key="9">
    <source>
        <dbReference type="Proteomes" id="UP000253303"/>
    </source>
</evidence>
<organism evidence="8 9">
    <name type="scientific">Spongiactinospora rosea</name>
    <dbReference type="NCBI Taxonomy" id="2248750"/>
    <lineage>
        <taxon>Bacteria</taxon>
        <taxon>Bacillati</taxon>
        <taxon>Actinomycetota</taxon>
        <taxon>Actinomycetes</taxon>
        <taxon>Streptosporangiales</taxon>
        <taxon>Streptosporangiaceae</taxon>
        <taxon>Spongiactinospora</taxon>
    </lineage>
</organism>
<dbReference type="InterPro" id="IPR045851">
    <property type="entry name" value="AMP-bd_C_sf"/>
</dbReference>
<feature type="domain" description="AMP-dependent synthetase/ligase" evidence="7">
    <location>
        <begin position="27"/>
        <end position="440"/>
    </location>
</feature>
<dbReference type="Gene3D" id="3.40.50.12780">
    <property type="entry name" value="N-terminal domain of ligase-like"/>
    <property type="match status" value="1"/>
</dbReference>
<dbReference type="GO" id="GO:0016020">
    <property type="term" value="C:membrane"/>
    <property type="evidence" value="ECO:0007669"/>
    <property type="project" value="TreeGrafter"/>
</dbReference>
<gene>
    <name evidence="8" type="ORF">DP939_17515</name>
</gene>
<accession>A0A366M0A1</accession>
<keyword evidence="3" id="KW-0276">Fatty acid metabolism</keyword>
<evidence type="ECO:0000256" key="4">
    <source>
        <dbReference type="ARBA" id="ARBA00023098"/>
    </source>
</evidence>
<proteinExistence type="inferred from homology"/>
<dbReference type="PANTHER" id="PTHR43272:SF32">
    <property type="entry name" value="AMP-DEPENDENT SYNTHETASE_LIGASE DOMAIN-CONTAINING PROTEIN"/>
    <property type="match status" value="1"/>
</dbReference>
<dbReference type="PANTHER" id="PTHR43272">
    <property type="entry name" value="LONG-CHAIN-FATTY-ACID--COA LIGASE"/>
    <property type="match status" value="1"/>
</dbReference>
<comment type="caution">
    <text evidence="8">The sequence shown here is derived from an EMBL/GenBank/DDBJ whole genome shotgun (WGS) entry which is preliminary data.</text>
</comment>
<evidence type="ECO:0000256" key="6">
    <source>
        <dbReference type="ARBA" id="ARBA00032875"/>
    </source>
</evidence>
<evidence type="ECO:0000313" key="8">
    <source>
        <dbReference type="EMBL" id="RBQ18984.1"/>
    </source>
</evidence>
<dbReference type="InterPro" id="IPR020845">
    <property type="entry name" value="AMP-binding_CS"/>
</dbReference>
<protein>
    <recommendedName>
        <fullName evidence="6">Acyl-CoA synthetase</fullName>
    </recommendedName>
</protein>
<dbReference type="GO" id="GO:0004467">
    <property type="term" value="F:long-chain fatty acid-CoA ligase activity"/>
    <property type="evidence" value="ECO:0007669"/>
    <property type="project" value="UniProtKB-EC"/>
</dbReference>
<dbReference type="InterPro" id="IPR000873">
    <property type="entry name" value="AMP-dep_synth/lig_dom"/>
</dbReference>
<dbReference type="OrthoDB" id="5240489at2"/>
<dbReference type="CDD" id="cd05907">
    <property type="entry name" value="VL_LC_FACS_like"/>
    <property type="match status" value="1"/>
</dbReference>
<evidence type="ECO:0000256" key="3">
    <source>
        <dbReference type="ARBA" id="ARBA00022832"/>
    </source>
</evidence>
<sequence>MAGARVREERAEIEAEVAGRTLCERLAWVARAHPDAPAYSDPVADGWSTITYAQARERVLDIAAGFAAIGVEPGDAVALMMANRSEHVLADLGAVHAGATPCSVYATFAPEQVGYVAAHVGAKAAVLGGPADLARWEPVLGRLPALRRIVMLGGTPASGPFLSWEELLRRGRAFRAARPAVMESRRRAVTPQSVATVLYTSGTTGDPKGVPLTHANLAYQVAVVERMTELPDLASQISYLTYAHAAERVLSLYLPLSKAAHVHFCPDLADLGATLARVEPMMFLGVPRIWEKLAARLRAVFAAEPSARRERLRAAMAAGLAHVEGAQYGRTSSAETEAAYREADRAVLADVRAMLGLGRVHWAATAAAPMPPDVQRFFAGLGLNVLGLYGMTETAGAITANTPSRHRLDTVGRPGPGVEVRIAGDGEILTRSPLNTSGYLGDLAATAALLDPDGWLRTGDLGSMDADGFVRVVDRKKELIITSGGENISPATIESLLKEHPLIGQALACGDGRPHPVAVLTLDAESAPAWARARGIAADSLPGLAAHPEVLAEVAAAVGAANARLARVQRVKRWRLIPAEWTVETGELTPSLKLKRRVIHAKYADVIDSMYPGH</sequence>
<dbReference type="Proteomes" id="UP000253303">
    <property type="component" value="Unassembled WGS sequence"/>
</dbReference>
<dbReference type="Pfam" id="PF23562">
    <property type="entry name" value="AMP-binding_C_3"/>
    <property type="match status" value="1"/>
</dbReference>
<evidence type="ECO:0000256" key="1">
    <source>
        <dbReference type="ARBA" id="ARBA00006432"/>
    </source>
</evidence>
<dbReference type="PROSITE" id="PS00455">
    <property type="entry name" value="AMP_BINDING"/>
    <property type="match status" value="1"/>
</dbReference>
<dbReference type="EMBL" id="QMEY01000006">
    <property type="protein sequence ID" value="RBQ18984.1"/>
    <property type="molecule type" value="Genomic_DNA"/>
</dbReference>
<keyword evidence="2 8" id="KW-0436">Ligase</keyword>
<keyword evidence="9" id="KW-1185">Reference proteome</keyword>
<dbReference type="Pfam" id="PF00501">
    <property type="entry name" value="AMP-binding"/>
    <property type="match status" value="1"/>
</dbReference>
<comment type="similarity">
    <text evidence="1">Belongs to the ATP-dependent AMP-binding enzyme family.</text>
</comment>
<keyword evidence="4" id="KW-0443">Lipid metabolism</keyword>
<evidence type="ECO:0000259" key="7">
    <source>
        <dbReference type="Pfam" id="PF00501"/>
    </source>
</evidence>
<dbReference type="InterPro" id="IPR042099">
    <property type="entry name" value="ANL_N_sf"/>
</dbReference>
<dbReference type="Gene3D" id="3.30.300.30">
    <property type="match status" value="1"/>
</dbReference>
<evidence type="ECO:0000256" key="2">
    <source>
        <dbReference type="ARBA" id="ARBA00022598"/>
    </source>
</evidence>
<comment type="catalytic activity">
    <reaction evidence="5">
        <text>a long-chain fatty acid + ATP + CoA = a long-chain fatty acyl-CoA + AMP + diphosphate</text>
        <dbReference type="Rhea" id="RHEA:15421"/>
        <dbReference type="ChEBI" id="CHEBI:30616"/>
        <dbReference type="ChEBI" id="CHEBI:33019"/>
        <dbReference type="ChEBI" id="CHEBI:57287"/>
        <dbReference type="ChEBI" id="CHEBI:57560"/>
        <dbReference type="ChEBI" id="CHEBI:83139"/>
        <dbReference type="ChEBI" id="CHEBI:456215"/>
        <dbReference type="EC" id="6.2.1.3"/>
    </reaction>
    <physiologicalReaction direction="left-to-right" evidence="5">
        <dbReference type="Rhea" id="RHEA:15422"/>
    </physiologicalReaction>
</comment>
<name>A0A366M0A1_9ACTN</name>